<dbReference type="EMBL" id="VSSQ01038973">
    <property type="protein sequence ID" value="MPM91985.1"/>
    <property type="molecule type" value="Genomic_DNA"/>
</dbReference>
<protein>
    <recommendedName>
        <fullName evidence="2">PucR C-terminal helix-turn-helix domain-containing protein</fullName>
    </recommendedName>
</protein>
<proteinExistence type="predicted"/>
<dbReference type="AlphaFoldDB" id="A0A645DRU4"/>
<sequence length="221" mass="26024">MTDDEFKRCDQYLFEDIYQLYIIKPKHNQERFDDMKEIFFIDDELVVTMDDKTIVLANQMQPSEIYANNLINDFKKYNFDCSIVFGETILSAKELHQGVKELMNVFSLGQVFYEEKNVLSSNDLGVSYLVSKLSQNDIRKISDMWTKNNYQLIIDSDIEFVTTFLRCNLSVSVTANELKITDREVENSIKVIQEKIRLNVLNFEDAMKMALLIMMKKRIQE</sequence>
<organism evidence="1">
    <name type="scientific">bioreactor metagenome</name>
    <dbReference type="NCBI Taxonomy" id="1076179"/>
    <lineage>
        <taxon>unclassified sequences</taxon>
        <taxon>metagenomes</taxon>
        <taxon>ecological metagenomes</taxon>
    </lineage>
</organism>
<evidence type="ECO:0008006" key="2">
    <source>
        <dbReference type="Google" id="ProtNLM"/>
    </source>
</evidence>
<comment type="caution">
    <text evidence="1">The sequence shown here is derived from an EMBL/GenBank/DDBJ whole genome shotgun (WGS) entry which is preliminary data.</text>
</comment>
<accession>A0A645DRU4</accession>
<name>A0A645DRU4_9ZZZZ</name>
<reference evidence="1" key="1">
    <citation type="submission" date="2019-08" db="EMBL/GenBank/DDBJ databases">
        <authorList>
            <person name="Kucharzyk K."/>
            <person name="Murdoch R.W."/>
            <person name="Higgins S."/>
            <person name="Loffler F."/>
        </authorList>
    </citation>
    <scope>NUCLEOTIDE SEQUENCE</scope>
</reference>
<gene>
    <name evidence="1" type="ORF">SDC9_139119</name>
</gene>
<evidence type="ECO:0000313" key="1">
    <source>
        <dbReference type="EMBL" id="MPM91985.1"/>
    </source>
</evidence>